<protein>
    <submittedName>
        <fullName evidence="4">O-acetyl-ADP-ribose deacetylase MACROD2 (inferred by orthology to a human protein)</fullName>
    </submittedName>
</protein>
<proteinExistence type="predicted"/>
<keyword evidence="3" id="KW-1185">Reference proteome</keyword>
<sequence length="397" mass="43213">MAMVTALKEIPTLFDKFGVARNVLGKISLWRGDITRLEIDAIVNAANNGLRGGGGVDGAIHRAAGTAELQKECRAIGHCDTGAAVITSGCKMTHIKNIIHTVGPQCSGNKASANDEEKLISCYRSCLNLATENKLDSIAFCCISTGVYGYPQEDAARTVVHFLTDWLANPENAMRIARIVLVLFNPVDVAAYEKFFEEYAKSHFCSDGVAQNVLEKISLWQGDITRLEVEAIVNAANNGLCGGGGIDGAIHRAAGTAELQKECKAIGYCNTGCSVITSGCNIKHIKHIIHSVGPMHYTGEAAPTDEEREELIACYRSSLQLVSDFKLKSIAFCCISTGYFLYPKEDAAKTVVNFITEWLSGPENASKVERIVFVLFKSEDVALYERFFDEYVNTLKC</sequence>
<dbReference type="InterPro" id="IPR043472">
    <property type="entry name" value="Macro_dom-like"/>
</dbReference>
<dbReference type="GO" id="GO:0140293">
    <property type="term" value="F:ADP-ribosylglutamate hydrolase activity"/>
    <property type="evidence" value="ECO:0007669"/>
    <property type="project" value="TreeGrafter"/>
</dbReference>
<dbReference type="OMA" id="SRILHEC"/>
<dbReference type="EMBL" id="UYSL01019903">
    <property type="protein sequence ID" value="VDL71173.1"/>
    <property type="molecule type" value="Genomic_DNA"/>
</dbReference>
<dbReference type="SMART" id="SM00506">
    <property type="entry name" value="A1pp"/>
    <property type="match status" value="2"/>
</dbReference>
<dbReference type="CDD" id="cd02908">
    <property type="entry name" value="Macro_OAADPr_deacetylase"/>
    <property type="match status" value="1"/>
</dbReference>
<feature type="domain" description="Macro" evidence="1">
    <location>
        <begin position="204"/>
        <end position="392"/>
    </location>
</feature>
<evidence type="ECO:0000259" key="1">
    <source>
        <dbReference type="PROSITE" id="PS51154"/>
    </source>
</evidence>
<reference evidence="2 3" key="2">
    <citation type="submission" date="2018-11" db="EMBL/GenBank/DDBJ databases">
        <authorList>
            <consortium name="Pathogen Informatics"/>
        </authorList>
    </citation>
    <scope>NUCLEOTIDE SEQUENCE [LARGE SCALE GENOMIC DNA]</scope>
</reference>
<feature type="domain" description="Macro" evidence="1">
    <location>
        <begin position="14"/>
        <end position="200"/>
    </location>
</feature>
<dbReference type="Gene3D" id="3.40.220.10">
    <property type="entry name" value="Leucine Aminopeptidase, subunit E, domain 1"/>
    <property type="match status" value="2"/>
</dbReference>
<dbReference type="Pfam" id="PF01661">
    <property type="entry name" value="Macro"/>
    <property type="match status" value="2"/>
</dbReference>
<evidence type="ECO:0000313" key="4">
    <source>
        <dbReference type="WBParaSite" id="NBR_0000758301-mRNA-1"/>
    </source>
</evidence>
<dbReference type="GO" id="GO:0042278">
    <property type="term" value="P:purine nucleoside metabolic process"/>
    <property type="evidence" value="ECO:0007669"/>
    <property type="project" value="TreeGrafter"/>
</dbReference>
<dbReference type="Proteomes" id="UP000271162">
    <property type="component" value="Unassembled WGS sequence"/>
</dbReference>
<reference evidence="4" key="1">
    <citation type="submission" date="2017-02" db="UniProtKB">
        <authorList>
            <consortium name="WormBaseParasite"/>
        </authorList>
    </citation>
    <scope>IDENTIFICATION</scope>
</reference>
<dbReference type="WBParaSite" id="NBR_0000758301-mRNA-1">
    <property type="protein sequence ID" value="NBR_0000758301-mRNA-1"/>
    <property type="gene ID" value="NBR_0000758301"/>
</dbReference>
<dbReference type="AlphaFoldDB" id="A0A0N4XX93"/>
<organism evidence="4">
    <name type="scientific">Nippostrongylus brasiliensis</name>
    <name type="common">Rat hookworm</name>
    <dbReference type="NCBI Taxonomy" id="27835"/>
    <lineage>
        <taxon>Eukaryota</taxon>
        <taxon>Metazoa</taxon>
        <taxon>Ecdysozoa</taxon>
        <taxon>Nematoda</taxon>
        <taxon>Chromadorea</taxon>
        <taxon>Rhabditida</taxon>
        <taxon>Rhabditina</taxon>
        <taxon>Rhabditomorpha</taxon>
        <taxon>Strongyloidea</taxon>
        <taxon>Heligmosomidae</taxon>
        <taxon>Nippostrongylus</taxon>
    </lineage>
</organism>
<evidence type="ECO:0000313" key="2">
    <source>
        <dbReference type="EMBL" id="VDL71173.1"/>
    </source>
</evidence>
<dbReference type="PROSITE" id="PS51154">
    <property type="entry name" value="MACRO"/>
    <property type="match status" value="2"/>
</dbReference>
<dbReference type="InterPro" id="IPR002589">
    <property type="entry name" value="Macro_dom"/>
</dbReference>
<evidence type="ECO:0000313" key="3">
    <source>
        <dbReference type="Proteomes" id="UP000271162"/>
    </source>
</evidence>
<dbReference type="GO" id="GO:0006974">
    <property type="term" value="P:DNA damage response"/>
    <property type="evidence" value="ECO:0007669"/>
    <property type="project" value="TreeGrafter"/>
</dbReference>
<dbReference type="SUPFAM" id="SSF52949">
    <property type="entry name" value="Macro domain-like"/>
    <property type="match status" value="2"/>
</dbReference>
<dbReference type="PANTHER" id="PTHR11106">
    <property type="entry name" value="GANGLIOSIDE INDUCED DIFFERENTIATION ASSOCIATED PROTEIN 2-RELATED"/>
    <property type="match status" value="1"/>
</dbReference>
<dbReference type="GO" id="GO:0005654">
    <property type="term" value="C:nucleoplasm"/>
    <property type="evidence" value="ECO:0007669"/>
    <property type="project" value="TreeGrafter"/>
</dbReference>
<accession>A0A0N4XX93</accession>
<gene>
    <name evidence="2" type="ORF">NBR_LOCUS7584</name>
</gene>
<dbReference type="GO" id="GO:0140291">
    <property type="term" value="P:peptidyl-glutamate ADP-deribosylation"/>
    <property type="evidence" value="ECO:0007669"/>
    <property type="project" value="TreeGrafter"/>
</dbReference>
<dbReference type="PANTHER" id="PTHR11106:SF27">
    <property type="entry name" value="MACRO DOMAIN-CONTAINING PROTEIN"/>
    <property type="match status" value="1"/>
</dbReference>
<dbReference type="STRING" id="27835.A0A0N4XX93"/>
<name>A0A0N4XX93_NIPBR</name>